<dbReference type="InterPro" id="IPR047872">
    <property type="entry name" value="EFG_IV"/>
</dbReference>
<dbReference type="SMART" id="SM00838">
    <property type="entry name" value="EFG_C"/>
    <property type="match status" value="1"/>
</dbReference>
<dbReference type="InterPro" id="IPR035649">
    <property type="entry name" value="EFG_V"/>
</dbReference>
<evidence type="ECO:0000313" key="10">
    <source>
        <dbReference type="Proteomes" id="UP000646365"/>
    </source>
</evidence>
<proteinExistence type="predicted"/>
<sequence length="673" mass="71969">MPAQITSTDNGSGAAATARPRAAALVGPYGSGKSTLFEALMAAAGTPIRRSGDPRARTMSTELAIGHCRFMGDPWSIIDCPGSIEFAFEASAALSAVDIAVVVCEPSPERALTVAPLLKELDERGVPHLLFVNKVDTLNGRVRDTLAALQEFSKNPLVLRQVPIREADGVVGYVDVVSDRAYRYRKGAASELIKVPAQMREREGEAREALVEVLADRDDGLLEKILEDVQLTPGEIFEQLKKDQCEGTIVETLLGAASLDHGVRRLWKALRHDGPDPAMTAARSGIEGAGEPLFQTFKTVYAAHAGKLSYARVWRGPVKDGANFGATRIGGVYRMAGGEAVKVAQAEAGEIVGLARLEGVATGMALGPAGPVEGITFPPPPPAVYALTVTPQDRKDDVKLSAALHRLVEEDSSLGLIQDRETGETVLTGQGEIHLNAALDRLGRNSGVKLATHRPQVAFKETIRKPVQQHARLKRQTGGHGQFADVKLSLEPLGRGDGFRFTDKVVGGAVPRQYIPAVGEAAEEATRKGPFGFPVVDVGVTLLDGGYHTVDSSDMAFKTAARMAMTEGLAKAEPMLLEPIDHVTVRVPTTYTSTAQRILSGRRGQILGYAEKPGWHGWDEVEALVPAVELHDLIIELRSASMGVGSYTHEFDHLAEARGRSAERIQQAAASGK</sequence>
<dbReference type="RefSeq" id="WP_189044015.1">
    <property type="nucleotide sequence ID" value="NZ_BMJQ01000003.1"/>
</dbReference>
<dbReference type="InterPro" id="IPR005517">
    <property type="entry name" value="Transl_elong_EFG/EF2_IV"/>
</dbReference>
<dbReference type="Pfam" id="PF00009">
    <property type="entry name" value="GTP_EFTU"/>
    <property type="match status" value="1"/>
</dbReference>
<dbReference type="GO" id="GO:0097216">
    <property type="term" value="F:guanosine tetraphosphate binding"/>
    <property type="evidence" value="ECO:0007669"/>
    <property type="project" value="UniProtKB-ARBA"/>
</dbReference>
<dbReference type="GO" id="GO:0032790">
    <property type="term" value="P:ribosome disassembly"/>
    <property type="evidence" value="ECO:0007669"/>
    <property type="project" value="TreeGrafter"/>
</dbReference>
<dbReference type="Gene3D" id="3.30.70.240">
    <property type="match status" value="1"/>
</dbReference>
<name>A0A8J2YRI1_9PROT</name>
<dbReference type="Gene3D" id="3.40.50.300">
    <property type="entry name" value="P-loop containing nucleotide triphosphate hydrolases"/>
    <property type="match status" value="1"/>
</dbReference>
<evidence type="ECO:0000259" key="8">
    <source>
        <dbReference type="SMART" id="SM00889"/>
    </source>
</evidence>
<dbReference type="GO" id="GO:0003746">
    <property type="term" value="F:translation elongation factor activity"/>
    <property type="evidence" value="ECO:0007669"/>
    <property type="project" value="UniProtKB-KW"/>
</dbReference>
<dbReference type="InterPro" id="IPR014721">
    <property type="entry name" value="Ribsml_uS5_D2-typ_fold_subgr"/>
</dbReference>
<protein>
    <recommendedName>
        <fullName evidence="1">Elongation factor G</fullName>
    </recommendedName>
</protein>
<dbReference type="Gene3D" id="3.30.70.870">
    <property type="entry name" value="Elongation Factor G (Translational Gtpase), domain 3"/>
    <property type="match status" value="1"/>
</dbReference>
<dbReference type="GO" id="GO:0003924">
    <property type="term" value="F:GTPase activity"/>
    <property type="evidence" value="ECO:0007669"/>
    <property type="project" value="InterPro"/>
</dbReference>
<dbReference type="InterPro" id="IPR041095">
    <property type="entry name" value="EFG_II"/>
</dbReference>
<dbReference type="Proteomes" id="UP000646365">
    <property type="component" value="Unassembled WGS sequence"/>
</dbReference>
<evidence type="ECO:0000256" key="6">
    <source>
        <dbReference type="ARBA" id="ARBA00024731"/>
    </source>
</evidence>
<reference evidence="9" key="1">
    <citation type="journal article" date="2014" name="Int. J. Syst. Evol. Microbiol.">
        <title>Complete genome sequence of Corynebacterium casei LMG S-19264T (=DSM 44701T), isolated from a smear-ripened cheese.</title>
        <authorList>
            <consortium name="US DOE Joint Genome Institute (JGI-PGF)"/>
            <person name="Walter F."/>
            <person name="Albersmeier A."/>
            <person name="Kalinowski J."/>
            <person name="Ruckert C."/>
        </authorList>
    </citation>
    <scope>NUCLEOTIDE SEQUENCE</scope>
    <source>
        <strain evidence="9">CGMCC 1.15725</strain>
    </source>
</reference>
<dbReference type="InterPro" id="IPR009000">
    <property type="entry name" value="Transl_B-barrel_sf"/>
</dbReference>
<accession>A0A8J2YRI1</accession>
<gene>
    <name evidence="9" type="ORF">GCM10011611_14280</name>
</gene>
<evidence type="ECO:0000256" key="5">
    <source>
        <dbReference type="ARBA" id="ARBA00023134"/>
    </source>
</evidence>
<dbReference type="PANTHER" id="PTHR43261">
    <property type="entry name" value="TRANSLATION ELONGATION FACTOR G-RELATED"/>
    <property type="match status" value="1"/>
</dbReference>
<dbReference type="CDD" id="cd03713">
    <property type="entry name" value="EFG_mtEFG_C"/>
    <property type="match status" value="1"/>
</dbReference>
<feature type="domain" description="Translation elongation factor EFG/EF2" evidence="8">
    <location>
        <begin position="456"/>
        <end position="573"/>
    </location>
</feature>
<dbReference type="InterPro" id="IPR027417">
    <property type="entry name" value="P-loop_NTPase"/>
</dbReference>
<comment type="function">
    <text evidence="6">Catalyzes the GTP-dependent ribosomal translocation step during translation elongation. During this step, the ribosome changes from the pre-translocational (PRE) to the post-translocational (POST) state as the newly formed A-site-bound peptidyl-tRNA and P-site-bound deacylated tRNA move to the P and E sites, respectively. Catalyzes the coordinated movement of the two tRNA molecules, the mRNA and conformational changes in the ribosome.</text>
</comment>
<keyword evidence="3 9" id="KW-0251">Elongation factor</keyword>
<dbReference type="SMART" id="SM00889">
    <property type="entry name" value="EFG_IV"/>
    <property type="match status" value="1"/>
</dbReference>
<keyword evidence="4" id="KW-0648">Protein biosynthesis</keyword>
<dbReference type="GO" id="GO:0005525">
    <property type="term" value="F:GTP binding"/>
    <property type="evidence" value="ECO:0007669"/>
    <property type="project" value="UniProtKB-KW"/>
</dbReference>
<dbReference type="SUPFAM" id="SSF52540">
    <property type="entry name" value="P-loop containing nucleoside triphosphate hydrolases"/>
    <property type="match status" value="1"/>
</dbReference>
<dbReference type="Gene3D" id="2.40.30.10">
    <property type="entry name" value="Translation factors"/>
    <property type="match status" value="1"/>
</dbReference>
<dbReference type="InterPro" id="IPR000795">
    <property type="entry name" value="T_Tr_GTP-bd_dom"/>
</dbReference>
<reference evidence="9" key="2">
    <citation type="submission" date="2020-09" db="EMBL/GenBank/DDBJ databases">
        <authorList>
            <person name="Sun Q."/>
            <person name="Zhou Y."/>
        </authorList>
    </citation>
    <scope>NUCLEOTIDE SEQUENCE</scope>
    <source>
        <strain evidence="9">CGMCC 1.15725</strain>
    </source>
</reference>
<dbReference type="Pfam" id="PF00679">
    <property type="entry name" value="EFG_C"/>
    <property type="match status" value="1"/>
</dbReference>
<keyword evidence="5" id="KW-0342">GTP-binding</keyword>
<evidence type="ECO:0000256" key="4">
    <source>
        <dbReference type="ARBA" id="ARBA00022917"/>
    </source>
</evidence>
<dbReference type="AlphaFoldDB" id="A0A8J2YRI1"/>
<keyword evidence="10" id="KW-1185">Reference proteome</keyword>
<evidence type="ECO:0000256" key="2">
    <source>
        <dbReference type="ARBA" id="ARBA00022741"/>
    </source>
</evidence>
<comment type="caution">
    <text evidence="9">The sequence shown here is derived from an EMBL/GenBank/DDBJ whole genome shotgun (WGS) entry which is preliminary data.</text>
</comment>
<dbReference type="NCBIfam" id="NF009379">
    <property type="entry name" value="PRK12740.1-3"/>
    <property type="match status" value="1"/>
</dbReference>
<dbReference type="InterPro" id="IPR035647">
    <property type="entry name" value="EFG_III/V"/>
</dbReference>
<evidence type="ECO:0000259" key="7">
    <source>
        <dbReference type="SMART" id="SM00838"/>
    </source>
</evidence>
<dbReference type="EMBL" id="BMJQ01000003">
    <property type="protein sequence ID" value="GGF09898.1"/>
    <property type="molecule type" value="Genomic_DNA"/>
</dbReference>
<dbReference type="PANTHER" id="PTHR43261:SF7">
    <property type="entry name" value="ELONGATION FACTOR G-LIKE PROTEIN"/>
    <property type="match status" value="1"/>
</dbReference>
<dbReference type="Pfam" id="PF14492">
    <property type="entry name" value="EFG_III"/>
    <property type="match status" value="1"/>
</dbReference>
<organism evidence="9 10">
    <name type="scientific">Aliidongia dinghuensis</name>
    <dbReference type="NCBI Taxonomy" id="1867774"/>
    <lineage>
        <taxon>Bacteria</taxon>
        <taxon>Pseudomonadati</taxon>
        <taxon>Pseudomonadota</taxon>
        <taxon>Alphaproteobacteria</taxon>
        <taxon>Rhodospirillales</taxon>
        <taxon>Dongiaceae</taxon>
        <taxon>Aliidongia</taxon>
    </lineage>
</organism>
<dbReference type="SUPFAM" id="SSF54980">
    <property type="entry name" value="EF-G C-terminal domain-like"/>
    <property type="match status" value="2"/>
</dbReference>
<dbReference type="InterPro" id="IPR020568">
    <property type="entry name" value="Ribosomal_Su5_D2-typ_SF"/>
</dbReference>
<dbReference type="InterPro" id="IPR000640">
    <property type="entry name" value="EFG_V-like"/>
</dbReference>
<dbReference type="SUPFAM" id="SSF50447">
    <property type="entry name" value="Translation proteins"/>
    <property type="match status" value="1"/>
</dbReference>
<dbReference type="SUPFAM" id="SSF54211">
    <property type="entry name" value="Ribosomal protein S5 domain 2-like"/>
    <property type="match status" value="1"/>
</dbReference>
<dbReference type="Gene3D" id="3.30.230.10">
    <property type="match status" value="1"/>
</dbReference>
<dbReference type="CDD" id="cd01434">
    <property type="entry name" value="EFG_mtEFG1_IV"/>
    <property type="match status" value="1"/>
</dbReference>
<evidence type="ECO:0000256" key="1">
    <source>
        <dbReference type="ARBA" id="ARBA00017872"/>
    </source>
</evidence>
<feature type="domain" description="Elongation factor EFG" evidence="7">
    <location>
        <begin position="575"/>
        <end position="665"/>
    </location>
</feature>
<evidence type="ECO:0000256" key="3">
    <source>
        <dbReference type="ARBA" id="ARBA00022768"/>
    </source>
</evidence>
<evidence type="ECO:0000313" key="9">
    <source>
        <dbReference type="EMBL" id="GGF09898.1"/>
    </source>
</evidence>
<keyword evidence="2" id="KW-0547">Nucleotide-binding</keyword>
<dbReference type="Pfam" id="PF03764">
    <property type="entry name" value="EFG_IV"/>
    <property type="match status" value="1"/>
</dbReference>